<gene>
    <name evidence="1" type="ORF">FrCorBMG51_15050</name>
</gene>
<sequence>MCARTGDPGQDLLTWSDGRVFAFGTELAQLRAAGMPTTAAGRPRPGRRLGRVSWLGPDERLAVRLPGAVTDHPAVPAGRSAVAISRSVMSTRSWRSG</sequence>
<organism evidence="1 2">
    <name type="scientific">Protofrankia coriariae</name>
    <dbReference type="NCBI Taxonomy" id="1562887"/>
    <lineage>
        <taxon>Bacteria</taxon>
        <taxon>Bacillati</taxon>
        <taxon>Actinomycetota</taxon>
        <taxon>Actinomycetes</taxon>
        <taxon>Frankiales</taxon>
        <taxon>Frankiaceae</taxon>
        <taxon>Protofrankia</taxon>
    </lineage>
</organism>
<protein>
    <submittedName>
        <fullName evidence="1">Uncharacterized protein</fullName>
    </submittedName>
</protein>
<dbReference type="EMBL" id="JWIO01000024">
    <property type="protein sequence ID" value="KLL10859.1"/>
    <property type="molecule type" value="Genomic_DNA"/>
</dbReference>
<accession>A0ABR5F2B4</accession>
<evidence type="ECO:0000313" key="2">
    <source>
        <dbReference type="Proteomes" id="UP000035425"/>
    </source>
</evidence>
<keyword evidence="2" id="KW-1185">Reference proteome</keyword>
<comment type="caution">
    <text evidence="1">The sequence shown here is derived from an EMBL/GenBank/DDBJ whole genome shotgun (WGS) entry which is preliminary data.</text>
</comment>
<reference evidence="1 2" key="1">
    <citation type="submission" date="2014-12" db="EMBL/GenBank/DDBJ databases">
        <title>Frankia sp. BMG5.1 draft genome.</title>
        <authorList>
            <person name="Gtari M."/>
            <person name="Ghodhbane-Gtari F."/>
            <person name="Nouioui I."/>
            <person name="Ktari A."/>
            <person name="Hezbri K."/>
            <person name="Mimouni W."/>
            <person name="Sbissi I."/>
            <person name="Ayari A."/>
            <person name="Yamanaka T."/>
            <person name="Normand P."/>
            <person name="Tisa L.S."/>
            <person name="Boudabous A."/>
        </authorList>
    </citation>
    <scope>NUCLEOTIDE SEQUENCE [LARGE SCALE GENOMIC DNA]</scope>
    <source>
        <strain evidence="1 2">BMG5.1</strain>
    </source>
</reference>
<proteinExistence type="predicted"/>
<name>A0ABR5F2B4_9ACTN</name>
<dbReference type="Proteomes" id="UP000035425">
    <property type="component" value="Unassembled WGS sequence"/>
</dbReference>
<evidence type="ECO:0000313" key="1">
    <source>
        <dbReference type="EMBL" id="KLL10859.1"/>
    </source>
</evidence>
<dbReference type="RefSeq" id="WP_052914702.1">
    <property type="nucleotide sequence ID" value="NZ_JWIO01000024.1"/>
</dbReference>